<evidence type="ECO:0008006" key="3">
    <source>
        <dbReference type="Google" id="ProtNLM"/>
    </source>
</evidence>
<dbReference type="SUPFAM" id="SSF117396">
    <property type="entry name" value="TM1631-like"/>
    <property type="match status" value="1"/>
</dbReference>
<keyword evidence="2" id="KW-1185">Reference proteome</keyword>
<dbReference type="KEGG" id="apre:CNX65_07640"/>
<dbReference type="EMBL" id="CP023445">
    <property type="protein sequence ID" value="ATE53178.1"/>
    <property type="molecule type" value="Genomic_DNA"/>
</dbReference>
<dbReference type="AlphaFoldDB" id="A0A290Z2E2"/>
<dbReference type="InterPro" id="IPR002763">
    <property type="entry name" value="DUF72"/>
</dbReference>
<name>A0A290Z2E2_9PSEU</name>
<dbReference type="Gene3D" id="3.20.20.410">
    <property type="entry name" value="Protein of unknown function UPF0759"/>
    <property type="match status" value="1"/>
</dbReference>
<dbReference type="RefSeq" id="WP_096492134.1">
    <property type="nucleotide sequence ID" value="NZ_CP023445.1"/>
</dbReference>
<dbReference type="Proteomes" id="UP000218505">
    <property type="component" value="Chromosome"/>
</dbReference>
<accession>A0A290Z2E2</accession>
<dbReference type="PANTHER" id="PTHR30348:SF4">
    <property type="entry name" value="DUF72 DOMAIN-CONTAINING PROTEIN"/>
    <property type="match status" value="1"/>
</dbReference>
<reference evidence="1" key="1">
    <citation type="submission" date="2017-09" db="EMBL/GenBank/DDBJ databases">
        <title>Complete Genome Sequence of ansamitocin-producing Bacterium Actinosynnema pretiosum X47.</title>
        <authorList>
            <person name="Cao G."/>
            <person name="Zong G."/>
            <person name="Zhong C."/>
            <person name="Fu J."/>
        </authorList>
    </citation>
    <scope>NUCLEOTIDE SEQUENCE [LARGE SCALE GENOMIC DNA]</scope>
    <source>
        <strain evidence="1">X47</strain>
    </source>
</reference>
<gene>
    <name evidence="1" type="ORF">CNX65_07640</name>
</gene>
<evidence type="ECO:0000313" key="1">
    <source>
        <dbReference type="EMBL" id="ATE53178.1"/>
    </source>
</evidence>
<organism evidence="1 2">
    <name type="scientific">Actinosynnema pretiosum</name>
    <dbReference type="NCBI Taxonomy" id="42197"/>
    <lineage>
        <taxon>Bacteria</taxon>
        <taxon>Bacillati</taxon>
        <taxon>Actinomycetota</taxon>
        <taxon>Actinomycetes</taxon>
        <taxon>Pseudonocardiales</taxon>
        <taxon>Pseudonocardiaceae</taxon>
        <taxon>Actinosynnema</taxon>
    </lineage>
</organism>
<dbReference type="InterPro" id="IPR036520">
    <property type="entry name" value="UPF0759_sf"/>
</dbReference>
<protein>
    <recommendedName>
        <fullName evidence="3">DUF72 domain-containing protein</fullName>
    </recommendedName>
</protein>
<evidence type="ECO:0000313" key="2">
    <source>
        <dbReference type="Proteomes" id="UP000218505"/>
    </source>
</evidence>
<dbReference type="PANTHER" id="PTHR30348">
    <property type="entry name" value="UNCHARACTERIZED PROTEIN YECE"/>
    <property type="match status" value="1"/>
</dbReference>
<dbReference type="Pfam" id="PF01904">
    <property type="entry name" value="DUF72"/>
    <property type="match status" value="1"/>
</dbReference>
<proteinExistence type="predicted"/>
<sequence length="254" mass="28241">MGSAAIRVGTSGWTYPEWRGDFYPARLAQRRELEHLAGRLATVEVNGSFYGDRSPRDYRSWADRTPEGFVLAVKGPRSVTHVRALRDVEGALDAFCASGPEELGPKLGPVLWQLPPALPFDARLADFLALLPAGRHALEPRHPSFADPACRALLEQHNVALVLADTAGEFPVFDHRTADFHYVRLHGERQLYRGSYPEESLKRWADRVSTFEGDTYVYFDNTMEGAAPHNAESLATLLNTTPPWAEGPAEPTLF</sequence>